<dbReference type="Proteomes" id="UP000567246">
    <property type="component" value="Unassembled WGS sequence"/>
</dbReference>
<comment type="caution">
    <text evidence="2">The sequence shown here is derived from an EMBL/GenBank/DDBJ whole genome shotgun (WGS) entry which is preliminary data.</text>
</comment>
<protein>
    <submittedName>
        <fullName evidence="2">Vacuolar-type H+-ATPase subunit H</fullName>
    </submittedName>
</protein>
<feature type="compositionally biased region" description="Low complexity" evidence="1">
    <location>
        <begin position="224"/>
        <end position="238"/>
    </location>
</feature>
<gene>
    <name evidence="2" type="ORF">HDA33_001845</name>
</gene>
<feature type="compositionally biased region" description="Polar residues" evidence="1">
    <location>
        <begin position="72"/>
        <end position="83"/>
    </location>
</feature>
<feature type="region of interest" description="Disordered" evidence="1">
    <location>
        <begin position="173"/>
        <end position="267"/>
    </location>
</feature>
<keyword evidence="3" id="KW-1185">Reference proteome</keyword>
<reference evidence="2 3" key="1">
    <citation type="submission" date="2020-08" db="EMBL/GenBank/DDBJ databases">
        <title>Sequencing the genomes of 1000 actinobacteria strains.</title>
        <authorList>
            <person name="Klenk H.-P."/>
        </authorList>
    </citation>
    <scope>NUCLEOTIDE SEQUENCE [LARGE SCALE GENOMIC DNA]</scope>
    <source>
        <strain evidence="2 3">DSM 17945</strain>
    </source>
</reference>
<dbReference type="AlphaFoldDB" id="A0A7W9JKS8"/>
<feature type="compositionally biased region" description="Basic and acidic residues" evidence="1">
    <location>
        <begin position="173"/>
        <end position="204"/>
    </location>
</feature>
<evidence type="ECO:0000313" key="2">
    <source>
        <dbReference type="EMBL" id="MBB5849281.1"/>
    </source>
</evidence>
<feature type="compositionally biased region" description="Low complexity" evidence="1">
    <location>
        <begin position="25"/>
        <end position="38"/>
    </location>
</feature>
<evidence type="ECO:0000313" key="3">
    <source>
        <dbReference type="Proteomes" id="UP000567246"/>
    </source>
</evidence>
<feature type="compositionally biased region" description="Polar residues" evidence="1">
    <location>
        <begin position="206"/>
        <end position="219"/>
    </location>
</feature>
<dbReference type="RefSeq" id="WP_158491936.1">
    <property type="nucleotide sequence ID" value="NZ_BAABAG010000009.1"/>
</dbReference>
<sequence>MTTNPSNAHRGSSAEESTAKDKAEQVAGEAQGQAQAVAHDAKAKAQDLASTAQAEAGHVKDEAVHQVKSLAGQAQEQMSSQAHAQRERLAGQARTYTDDLHRVVSGEQPQTDLVRQGFASVADRAEALTQRLETASPQELLQDVRGFAARRPGTFLAIALGAGLVAGRLTRGMRDAGRPDSGDQLAGRRREGVRPEAVHADVTPHHLQSQAPAYSSDSLENADGRVAGGAPRRAVAPGETPYGVEAPEQHGLTAERPFDRSQPGGRA</sequence>
<evidence type="ECO:0000256" key="1">
    <source>
        <dbReference type="SAM" id="MobiDB-lite"/>
    </source>
</evidence>
<feature type="compositionally biased region" description="Polar residues" evidence="1">
    <location>
        <begin position="1"/>
        <end position="16"/>
    </location>
</feature>
<dbReference type="EMBL" id="JACHMW010000001">
    <property type="protein sequence ID" value="MBB5849281.1"/>
    <property type="molecule type" value="Genomic_DNA"/>
</dbReference>
<accession>A0A7W9JKS8</accession>
<organism evidence="2 3">
    <name type="scientific">Micrococcus endophyticus</name>
    <dbReference type="NCBI Taxonomy" id="455343"/>
    <lineage>
        <taxon>Bacteria</taxon>
        <taxon>Bacillati</taxon>
        <taxon>Actinomycetota</taxon>
        <taxon>Actinomycetes</taxon>
        <taxon>Micrococcales</taxon>
        <taxon>Micrococcaceae</taxon>
        <taxon>Micrococcus</taxon>
    </lineage>
</organism>
<name>A0A7W9JKS8_9MICC</name>
<feature type="region of interest" description="Disordered" evidence="1">
    <location>
        <begin position="1"/>
        <end position="97"/>
    </location>
</feature>
<proteinExistence type="predicted"/>